<sequence>MGVGVSSTKLIQAFSVHSYDIAEELEIDHKTVVTYKKKLDTWVPHELTGRREELAAACAAAYVILMSTMSTGWFKVYRIELVDSAAWVGLAPGGLVNQVTGDLLKVASHLCSQCTLENFKPSYYDSKDTALLQTNGRTVDSQQQSPIGIFWYGTFPAQPDPALPAFAHHRRERKTEHIFLVTHYGRRFIHSYLPKIIPFSEQIRHSPGRIAYLTRHR</sequence>
<evidence type="ECO:0000313" key="2">
    <source>
        <dbReference type="Proteomes" id="UP000299102"/>
    </source>
</evidence>
<keyword evidence="2" id="KW-1185">Reference proteome</keyword>
<organism evidence="1 2">
    <name type="scientific">Eumeta variegata</name>
    <name type="common">Bagworm moth</name>
    <name type="synonym">Eumeta japonica</name>
    <dbReference type="NCBI Taxonomy" id="151549"/>
    <lineage>
        <taxon>Eukaryota</taxon>
        <taxon>Metazoa</taxon>
        <taxon>Ecdysozoa</taxon>
        <taxon>Arthropoda</taxon>
        <taxon>Hexapoda</taxon>
        <taxon>Insecta</taxon>
        <taxon>Pterygota</taxon>
        <taxon>Neoptera</taxon>
        <taxon>Endopterygota</taxon>
        <taxon>Lepidoptera</taxon>
        <taxon>Glossata</taxon>
        <taxon>Ditrysia</taxon>
        <taxon>Tineoidea</taxon>
        <taxon>Psychidae</taxon>
        <taxon>Oiketicinae</taxon>
        <taxon>Eumeta</taxon>
    </lineage>
</organism>
<protein>
    <submittedName>
        <fullName evidence="1">Uncharacterized protein</fullName>
    </submittedName>
</protein>
<reference evidence="1 2" key="1">
    <citation type="journal article" date="2019" name="Commun. Biol.">
        <title>The bagworm genome reveals a unique fibroin gene that provides high tensile strength.</title>
        <authorList>
            <person name="Kono N."/>
            <person name="Nakamura H."/>
            <person name="Ohtoshi R."/>
            <person name="Tomita M."/>
            <person name="Numata K."/>
            <person name="Arakawa K."/>
        </authorList>
    </citation>
    <scope>NUCLEOTIDE SEQUENCE [LARGE SCALE GENOMIC DNA]</scope>
</reference>
<gene>
    <name evidence="1" type="ORF">EVAR_43027_1</name>
</gene>
<comment type="caution">
    <text evidence="1">The sequence shown here is derived from an EMBL/GenBank/DDBJ whole genome shotgun (WGS) entry which is preliminary data.</text>
</comment>
<proteinExistence type="predicted"/>
<dbReference type="OrthoDB" id="616263at2759"/>
<evidence type="ECO:0000313" key="1">
    <source>
        <dbReference type="EMBL" id="GBP64011.1"/>
    </source>
</evidence>
<name>A0A4C1XJR0_EUMVA</name>
<accession>A0A4C1XJR0</accession>
<dbReference type="EMBL" id="BGZK01000885">
    <property type="protein sequence ID" value="GBP64011.1"/>
    <property type="molecule type" value="Genomic_DNA"/>
</dbReference>
<dbReference type="AlphaFoldDB" id="A0A4C1XJR0"/>
<dbReference type="Proteomes" id="UP000299102">
    <property type="component" value="Unassembled WGS sequence"/>
</dbReference>